<comment type="pathway">
    <text evidence="13">Glycan metabolism; N-glycan degradation.</text>
</comment>
<name>A0A0C7MT88_9SACH</name>
<dbReference type="InterPro" id="IPR031335">
    <property type="entry name" value="Glyco_hydro_63_C"/>
</dbReference>
<evidence type="ECO:0000256" key="11">
    <source>
        <dbReference type="ARBA" id="ARBA00038888"/>
    </source>
</evidence>
<feature type="domain" description="Glycosyl hydrolase family 63 N-terminal" evidence="16">
    <location>
        <begin position="38"/>
        <end position="251"/>
    </location>
</feature>
<evidence type="ECO:0000259" key="16">
    <source>
        <dbReference type="Pfam" id="PF16923"/>
    </source>
</evidence>
<evidence type="ECO:0000256" key="4">
    <source>
        <dbReference type="ARBA" id="ARBA00022801"/>
    </source>
</evidence>
<keyword evidence="6" id="KW-0735">Signal-anchor</keyword>
<dbReference type="InterPro" id="IPR012341">
    <property type="entry name" value="6hp_glycosidase-like_sf"/>
</dbReference>
<feature type="chain" id="PRO_5002195311" description="Mannosyl-oligosaccharide glucosidase" evidence="14">
    <location>
        <begin position="19"/>
        <end position="805"/>
    </location>
</feature>
<dbReference type="GeneID" id="34683895"/>
<comment type="subcellular location">
    <subcellularLocation>
        <location evidence="1 12">Endoplasmic reticulum membrane</location>
        <topology evidence="1 12">Single-pass type II membrane protein</topology>
    </subcellularLocation>
</comment>
<dbReference type="EC" id="3.2.1.106" evidence="11 12"/>
<dbReference type="EMBL" id="LN736360">
    <property type="protein sequence ID" value="CEP60501.1"/>
    <property type="molecule type" value="Genomic_DNA"/>
</dbReference>
<dbReference type="PANTHER" id="PTHR10412:SF11">
    <property type="entry name" value="MANNOSYL-OLIGOSACCHARIDE GLUCOSIDASE"/>
    <property type="match status" value="1"/>
</dbReference>
<evidence type="ECO:0000256" key="14">
    <source>
        <dbReference type="SAM" id="SignalP"/>
    </source>
</evidence>
<keyword evidence="3" id="KW-0812">Transmembrane</keyword>
<evidence type="ECO:0000313" key="17">
    <source>
        <dbReference type="EMBL" id="CEP60501.1"/>
    </source>
</evidence>
<dbReference type="Pfam" id="PF16923">
    <property type="entry name" value="Glyco_hydro_63N"/>
    <property type="match status" value="1"/>
</dbReference>
<evidence type="ECO:0000256" key="10">
    <source>
        <dbReference type="ARBA" id="ARBA00023295"/>
    </source>
</evidence>
<accession>A0A0C7MT88</accession>
<keyword evidence="9 13" id="KW-0325">Glycoprotein</keyword>
<dbReference type="Proteomes" id="UP000054304">
    <property type="component" value="Unassembled WGS sequence"/>
</dbReference>
<keyword evidence="10 12" id="KW-0326">Glycosidase</keyword>
<dbReference type="GO" id="GO:0006488">
    <property type="term" value="P:dolichol-linked oligosaccharide biosynthetic process"/>
    <property type="evidence" value="ECO:0007669"/>
    <property type="project" value="EnsemblFungi"/>
</dbReference>
<keyword evidence="18" id="KW-1185">Reference proteome</keyword>
<evidence type="ECO:0000256" key="12">
    <source>
        <dbReference type="RuleBase" id="RU368089"/>
    </source>
</evidence>
<dbReference type="InterPro" id="IPR038518">
    <property type="entry name" value="Glyco_hydro_63N_sf"/>
</dbReference>
<dbReference type="GO" id="GO:0098553">
    <property type="term" value="C:lumenal side of endoplasmic reticulum membrane"/>
    <property type="evidence" value="ECO:0007669"/>
    <property type="project" value="EnsemblFungi"/>
</dbReference>
<dbReference type="InterPro" id="IPR008928">
    <property type="entry name" value="6-hairpin_glycosidase_sf"/>
</dbReference>
<dbReference type="SUPFAM" id="SSF48208">
    <property type="entry name" value="Six-hairpin glycosidases"/>
    <property type="match status" value="1"/>
</dbReference>
<comment type="similarity">
    <text evidence="2 12">Belongs to the glycosyl hydrolase 63 family.</text>
</comment>
<sequence>MIVHITSALVCLCTAVFAEQAHVTYGEIEDFTKYQDQTLRWAPYRSNCYFGIRPRFVNDNPLMMGLIWFDSSSVEGLNQLRHQVDIGDKLDKYGYEMYDPRLGGREVIIDSANNLNLTIHFVKSRNGENWATRVSGCPLDTSKGKVSSVVMYFNQNGGQGTLKSDLTKRQDKHHTNLVGFSPELGNYDLSISDITGNYYSRGPALGKDADSSKTSHMSFNVPDDQVWKARDIFQSMLGESVQELLATGNKMHPLSLPSALIVRNINNFPSGNFHFIQKTFDLDQPFEFDIIYNKKGSKQRITSGNELTALISWTMAELDARFNKKFSIEDPNLKQFAQETLANLMGGIGYFYGTQMVDRETQLDEEQFDKIELKRAKEEGPLQLFSSVPSRAFFPRGFYWDEGFHLIQMMEYDCDLVLDILQSWFDLIEDDSGWIARELILGSEARSKVPQEFQIQSPNIANPPTLLLCFSELLSRVLKHQELSLESIDDDSLASGLQTDQLLKRPEVLTSFAKKVYPKLAKHHQWWTESQKGFTEEYMEALGDNVHPDEAFRWAGRTFTHCLPSGLDDYPRSQPPDEAELHLDALAWAGVMTRSMKQISEILEMPDEIERFARIEQNILENMNTIHWSEQDHCYYDVTIDDDSDELRRFVRHEGYVSLMPFALKLEPRSSDKLRWFVELMGDKNKLFGDYGILSLSRMDEYFETGEVYWRGPVWINMNYLFLDSLAYYFEDGGDNQDAKTVENARELYSSLKRNLISNMHRVWSQDGYVYENYNHNTGGGNGVQHFTGWSSLIVNIMGRLPESL</sequence>
<keyword evidence="4 12" id="KW-0378">Hydrolase</keyword>
<organism evidence="17 18">
    <name type="scientific">Lachancea lanzarotensis</name>
    <dbReference type="NCBI Taxonomy" id="1245769"/>
    <lineage>
        <taxon>Eukaryota</taxon>
        <taxon>Fungi</taxon>
        <taxon>Dikarya</taxon>
        <taxon>Ascomycota</taxon>
        <taxon>Saccharomycotina</taxon>
        <taxon>Saccharomycetes</taxon>
        <taxon>Saccharomycetales</taxon>
        <taxon>Saccharomycetaceae</taxon>
        <taxon>Lachancea</taxon>
    </lineage>
</organism>
<dbReference type="GO" id="GO:0070880">
    <property type="term" value="P:fungal-type cell wall beta-glucan biosynthetic process"/>
    <property type="evidence" value="ECO:0007669"/>
    <property type="project" value="EnsemblFungi"/>
</dbReference>
<keyword evidence="14" id="KW-0732">Signal</keyword>
<dbReference type="Gene3D" id="2.70.98.110">
    <property type="entry name" value="Glycosyl hydrolase family 63, N-terminal domain"/>
    <property type="match status" value="1"/>
</dbReference>
<evidence type="ECO:0000313" key="18">
    <source>
        <dbReference type="Proteomes" id="UP000054304"/>
    </source>
</evidence>
<keyword evidence="8" id="KW-0472">Membrane</keyword>
<keyword evidence="5 12" id="KW-0256">Endoplasmic reticulum</keyword>
<gene>
    <name evidence="17" type="ORF">LALA0_S01e12354g</name>
</gene>
<keyword evidence="7" id="KW-1133">Transmembrane helix</keyword>
<evidence type="ECO:0000259" key="15">
    <source>
        <dbReference type="Pfam" id="PF03200"/>
    </source>
</evidence>
<dbReference type="Gene3D" id="1.50.10.10">
    <property type="match status" value="1"/>
</dbReference>
<feature type="domain" description="Glycosyl hydrolase family 63 C-terminal" evidence="15">
    <location>
        <begin position="304"/>
        <end position="799"/>
    </location>
</feature>
<evidence type="ECO:0000256" key="3">
    <source>
        <dbReference type="ARBA" id="ARBA00022692"/>
    </source>
</evidence>
<evidence type="ECO:0000256" key="13">
    <source>
        <dbReference type="RuleBase" id="RU369107"/>
    </source>
</evidence>
<comment type="catalytic activity">
    <reaction evidence="12">
        <text>N(4)-(alpha-D-Glc-(1-&gt;2)-alpha-D-Glc-(1-&gt;3)-alpha-D-Glc-(1-&gt;3)-alpha-D-Man-(1-&gt;2)-alpha-D-Man-(1-&gt;2)-alpha-D-Man-(1-&gt;3)-[alpha-D-Man-(1-&gt;2)-alpha-D-Man-(1-&gt;3)-[alpha-D-Man-(1-&gt;2)-alpha-D-Man-(1-&gt;6)]-alpha-D-Man-(1-&gt;6)]-beta-D-Man-(1-&gt;4)-beta-D-GlcNAc-(1-&gt;4)-beta-D-GlcNAc)-L-asparaginyl-[protein] + H2O = N(4)-(alpha-D-Glc-(1-&gt;3)-alpha-D-Glc-(1-&gt;3)-alpha-D-Man-(1-&gt;2)-alpha-D-Man-(1-&gt;2)-alpha-D-Man-(1-&gt;3)-[alpha-D-Man-(1-&gt;2)-alpha-D-Man-(1-&gt;3)-[alpha-D-Man-(1-&gt;2)-alpha-D-Man-(1-&gt;6)]-alpha-D-Man-(1-&gt;6)]-beta-D-Man-(1-&gt;4)-beta-D-GlcNAc-(1-&gt;4)-beta-D-GlcNAc)-L-asparaginyl-[protein] + beta-D-glucose</text>
        <dbReference type="Rhea" id="RHEA:55988"/>
        <dbReference type="Rhea" id="RHEA-COMP:12806"/>
        <dbReference type="Rhea" id="RHEA-COMP:14355"/>
        <dbReference type="ChEBI" id="CHEBI:15377"/>
        <dbReference type="ChEBI" id="CHEBI:15903"/>
        <dbReference type="ChEBI" id="CHEBI:59082"/>
        <dbReference type="ChEBI" id="CHEBI:132537"/>
        <dbReference type="EC" id="3.2.1.106"/>
    </reaction>
</comment>
<dbReference type="OrthoDB" id="410058at2759"/>
<dbReference type="Pfam" id="PF03200">
    <property type="entry name" value="Glyco_hydro_63"/>
    <property type="match status" value="1"/>
</dbReference>
<evidence type="ECO:0000256" key="1">
    <source>
        <dbReference type="ARBA" id="ARBA00004648"/>
    </source>
</evidence>
<evidence type="ECO:0000256" key="5">
    <source>
        <dbReference type="ARBA" id="ARBA00022824"/>
    </source>
</evidence>
<dbReference type="AlphaFoldDB" id="A0A0C7MT88"/>
<evidence type="ECO:0000256" key="7">
    <source>
        <dbReference type="ARBA" id="ARBA00022989"/>
    </source>
</evidence>
<dbReference type="RefSeq" id="XP_022626743.1">
    <property type="nucleotide sequence ID" value="XM_022774669.1"/>
</dbReference>
<dbReference type="HOGENOM" id="CLU_007380_2_0_1"/>
<evidence type="ECO:0000256" key="9">
    <source>
        <dbReference type="ARBA" id="ARBA00023180"/>
    </source>
</evidence>
<evidence type="ECO:0000256" key="2">
    <source>
        <dbReference type="ARBA" id="ARBA00010833"/>
    </source>
</evidence>
<dbReference type="InterPro" id="IPR004888">
    <property type="entry name" value="Glycoside_hydrolase_63"/>
</dbReference>
<dbReference type="PANTHER" id="PTHR10412">
    <property type="entry name" value="MANNOSYL-OLIGOSACCHARIDE GLUCOSIDASE"/>
    <property type="match status" value="1"/>
</dbReference>
<dbReference type="STRING" id="1245769.A0A0C7MT88"/>
<proteinExistence type="inferred from homology"/>
<evidence type="ECO:0000256" key="8">
    <source>
        <dbReference type="ARBA" id="ARBA00023136"/>
    </source>
</evidence>
<dbReference type="GO" id="GO:0004573">
    <property type="term" value="F:Glc3Man9GlcNAc2 oligosaccharide glucosidase activity"/>
    <property type="evidence" value="ECO:0007669"/>
    <property type="project" value="UniProtKB-UniRule"/>
</dbReference>
<dbReference type="GO" id="GO:0009311">
    <property type="term" value="P:oligosaccharide metabolic process"/>
    <property type="evidence" value="ECO:0007669"/>
    <property type="project" value="UniProtKB-UniRule"/>
</dbReference>
<protein>
    <recommendedName>
        <fullName evidence="11 12">Mannosyl-oligosaccharide glucosidase</fullName>
        <ecNumber evidence="11 12">3.2.1.106</ecNumber>
    </recommendedName>
    <alternativeName>
        <fullName evidence="13">Glucosidase I</fullName>
    </alternativeName>
</protein>
<dbReference type="InterPro" id="IPR031631">
    <property type="entry name" value="Glyco_hydro_63N"/>
</dbReference>
<comment type="function">
    <text evidence="12">Cleaves the distal alpha 1,2-linked glucose residue from the Glc(3)Man(9)GlcNAc(2) oligosaccharide precursor.</text>
</comment>
<evidence type="ECO:0000256" key="6">
    <source>
        <dbReference type="ARBA" id="ARBA00022968"/>
    </source>
</evidence>
<feature type="signal peptide" evidence="14">
    <location>
        <begin position="1"/>
        <end position="18"/>
    </location>
</feature>
<reference evidence="17 18" key="1">
    <citation type="submission" date="2014-12" db="EMBL/GenBank/DDBJ databases">
        <authorList>
            <person name="Neuveglise Cecile"/>
        </authorList>
    </citation>
    <scope>NUCLEOTIDE SEQUENCE [LARGE SCALE GENOMIC DNA]</scope>
    <source>
        <strain evidence="17 18">CBS 12615</strain>
    </source>
</reference>
<dbReference type="GO" id="GO:0006491">
    <property type="term" value="P:N-glycan processing"/>
    <property type="evidence" value="ECO:0007669"/>
    <property type="project" value="EnsemblFungi"/>
</dbReference>